<gene>
    <name evidence="3" type="ORF">FRC98_13610</name>
</gene>
<evidence type="ECO:0000313" key="3">
    <source>
        <dbReference type="EMBL" id="TXD36154.1"/>
    </source>
</evidence>
<proteinExistence type="predicted"/>
<feature type="signal peptide" evidence="1">
    <location>
        <begin position="1"/>
        <end position="19"/>
    </location>
</feature>
<protein>
    <recommendedName>
        <fullName evidence="2">Peptidase C-terminal archaeal/bacterial domain-containing protein</fullName>
    </recommendedName>
</protein>
<dbReference type="Pfam" id="PF04151">
    <property type="entry name" value="PPC"/>
    <property type="match status" value="1"/>
</dbReference>
<evidence type="ECO:0000313" key="4">
    <source>
        <dbReference type="Proteomes" id="UP000321412"/>
    </source>
</evidence>
<dbReference type="EMBL" id="VOSM01000006">
    <property type="protein sequence ID" value="TXD36154.1"/>
    <property type="molecule type" value="Genomic_DNA"/>
</dbReference>
<reference evidence="3 4" key="1">
    <citation type="submission" date="2019-08" db="EMBL/GenBank/DDBJ databases">
        <title>Bradymonadales sp. TMQ4.</title>
        <authorList>
            <person name="Liang Q."/>
        </authorList>
    </citation>
    <scope>NUCLEOTIDE SEQUENCE [LARGE SCALE GENOMIC DNA]</scope>
    <source>
        <strain evidence="3 4">TMQ4</strain>
    </source>
</reference>
<dbReference type="AlphaFoldDB" id="A0A5C6X317"/>
<accession>A0A5C6X317</accession>
<dbReference type="Gene3D" id="2.60.120.380">
    <property type="match status" value="2"/>
</dbReference>
<dbReference type="Proteomes" id="UP000321412">
    <property type="component" value="Unassembled WGS sequence"/>
</dbReference>
<dbReference type="InterPro" id="IPR007280">
    <property type="entry name" value="Peptidase_C_arc/bac"/>
</dbReference>
<name>A0A5C6X317_9DELT</name>
<dbReference type="PROSITE" id="PS51257">
    <property type="entry name" value="PROKAR_LIPOPROTEIN"/>
    <property type="match status" value="1"/>
</dbReference>
<evidence type="ECO:0000259" key="2">
    <source>
        <dbReference type="Pfam" id="PF04151"/>
    </source>
</evidence>
<feature type="domain" description="Peptidase C-terminal archaeal/bacterial" evidence="2">
    <location>
        <begin position="506"/>
        <end position="581"/>
    </location>
</feature>
<comment type="caution">
    <text evidence="3">The sequence shown here is derived from an EMBL/GenBank/DDBJ whole genome shotgun (WGS) entry which is preliminary data.</text>
</comment>
<organism evidence="3 4">
    <name type="scientific">Lujinxingia vulgaris</name>
    <dbReference type="NCBI Taxonomy" id="2600176"/>
    <lineage>
        <taxon>Bacteria</taxon>
        <taxon>Deltaproteobacteria</taxon>
        <taxon>Bradymonadales</taxon>
        <taxon>Lujinxingiaceae</taxon>
        <taxon>Lujinxingia</taxon>
    </lineage>
</organism>
<sequence length="710" mass="76051">MKLRQIFASFLVFATTLPAASLLGGCTEPLVEAGTPVLTLDVRSEETYTVGEDVIQINLTGSDPGGLPLTFEVADKPERATFQTFSNAAVFTWDPIASDATGEGSRRLVFSAKNSVGKVAERVVHVRILSGNGQPRFVSSQSELYDPRGGQPLRLEVRVRDDDSNQVTITMPAASAPQGASFEQVEAFEGVFSWLPSPAQLQQRAHTVTFVAEDFVHEPVEFVVTIIVQRSGQSPGTPSDDRCEVEGPIVHTALRTQRGVGDYLIEADIAGGSTRFSEVMLYWTLDDPFSESADFESRLMTLEGKVARASIANPLPTSGDSPVISYTICAVEAEPTSEDEAVVCAPPYTYWRFAAYSPDDSGCVDDGVDLGSVAQAAPMVREDYSDHRLCRSADKHHSVEVGEGEVLEVVVAHSPGTDLELSFVEGSATFERAGCDGLAVAILDTPGTYVVRARGDEAAYHIGAYSLEQTTCPDAAYEPNDAAAMATLLTETFVGLSELAICEADDVDLYAVELFAGDDLEVLAAFAHAEGDIDLTLYAPEQSTSATLGEDGVASAWSSDDDEVLSYTAAASGFHYLRVESVDGPNAYDLAVERICNDVDTFAGNHSLSEAAALELDLSEVDLQICNDLEDWFAIEVEAGQSVLGQMVVNRGSAQDVLLDVFNEGGGRVAVGEASIRSVDFDFVADETGTYYLAISAEAPVEYDLDMFAF</sequence>
<feature type="chain" id="PRO_5022935519" description="Peptidase C-terminal archaeal/bacterial domain-containing protein" evidence="1">
    <location>
        <begin position="20"/>
        <end position="710"/>
    </location>
</feature>
<dbReference type="OrthoDB" id="5478300at2"/>
<dbReference type="RefSeq" id="WP_146981990.1">
    <property type="nucleotide sequence ID" value="NZ_VOSM01000006.1"/>
</dbReference>
<keyword evidence="4" id="KW-1185">Reference proteome</keyword>
<evidence type="ECO:0000256" key="1">
    <source>
        <dbReference type="SAM" id="SignalP"/>
    </source>
</evidence>
<keyword evidence="1" id="KW-0732">Signal</keyword>